<comment type="caution">
    <text evidence="1">The sequence shown here is derived from an EMBL/GenBank/DDBJ whole genome shotgun (WGS) entry which is preliminary data.</text>
</comment>
<evidence type="ECO:0000313" key="1">
    <source>
        <dbReference type="EMBL" id="POM58012.1"/>
    </source>
</evidence>
<reference evidence="1 2" key="1">
    <citation type="journal article" date="2017" name="Genome Biol. Evol.">
        <title>Phytophthora megakarya and P. palmivora, closely related causal agents of cacao black pod rot, underwent increases in genome sizes and gene numbers by different mechanisms.</title>
        <authorList>
            <person name="Ali S.S."/>
            <person name="Shao J."/>
            <person name="Lary D.J."/>
            <person name="Kronmiller B."/>
            <person name="Shen D."/>
            <person name="Strem M.D."/>
            <person name="Amoako-Attah I."/>
            <person name="Akrofi A.Y."/>
            <person name="Begoude B.A."/>
            <person name="Ten Hoopen G.M."/>
            <person name="Coulibaly K."/>
            <person name="Kebe B.I."/>
            <person name="Melnick R.L."/>
            <person name="Guiltinan M.J."/>
            <person name="Tyler B.M."/>
            <person name="Meinhardt L.W."/>
            <person name="Bailey B.A."/>
        </authorList>
    </citation>
    <scope>NUCLEOTIDE SEQUENCE [LARGE SCALE GENOMIC DNA]</scope>
    <source>
        <strain evidence="2">sbr112.9</strain>
    </source>
</reference>
<sequence>MLPEEVDEGFDHPFYAQVLRINNDIVTFRSLEGGEGYQFVASTYQASPVPPIVALLLQHVESNLSDWSHGDLEELQVTIMN</sequence>
<protein>
    <submittedName>
        <fullName evidence="1">Uncharacterized protein</fullName>
    </submittedName>
</protein>
<gene>
    <name evidence="1" type="ORF">PHPALM_37398</name>
</gene>
<organism evidence="1 2">
    <name type="scientific">Phytophthora palmivora</name>
    <dbReference type="NCBI Taxonomy" id="4796"/>
    <lineage>
        <taxon>Eukaryota</taxon>
        <taxon>Sar</taxon>
        <taxon>Stramenopiles</taxon>
        <taxon>Oomycota</taxon>
        <taxon>Peronosporomycetes</taxon>
        <taxon>Peronosporales</taxon>
        <taxon>Peronosporaceae</taxon>
        <taxon>Phytophthora</taxon>
    </lineage>
</organism>
<dbReference type="AlphaFoldDB" id="A0A2P4WXJ3"/>
<keyword evidence="2" id="KW-1185">Reference proteome</keyword>
<dbReference type="EMBL" id="NCKW01020400">
    <property type="protein sequence ID" value="POM58012.1"/>
    <property type="molecule type" value="Genomic_DNA"/>
</dbReference>
<proteinExistence type="predicted"/>
<name>A0A2P4WXJ3_9STRA</name>
<accession>A0A2P4WXJ3</accession>
<dbReference type="OrthoDB" id="104486at2759"/>
<dbReference type="Proteomes" id="UP000237271">
    <property type="component" value="Unassembled WGS sequence"/>
</dbReference>
<evidence type="ECO:0000313" key="2">
    <source>
        <dbReference type="Proteomes" id="UP000237271"/>
    </source>
</evidence>